<dbReference type="SMART" id="SM00448">
    <property type="entry name" value="REC"/>
    <property type="match status" value="1"/>
</dbReference>
<keyword evidence="5" id="KW-0067">ATP-binding</keyword>
<dbReference type="InterPro" id="IPR025944">
    <property type="entry name" value="Sigma_54_int_dom_CS"/>
</dbReference>
<dbReference type="PROSITE" id="PS50110">
    <property type="entry name" value="RESPONSE_REGULATORY"/>
    <property type="match status" value="1"/>
</dbReference>
<dbReference type="GO" id="GO:0005524">
    <property type="term" value="F:ATP binding"/>
    <property type="evidence" value="ECO:0007669"/>
    <property type="project" value="UniProtKB-KW"/>
</dbReference>
<evidence type="ECO:0000256" key="9">
    <source>
        <dbReference type="ARBA" id="ARBA00023163"/>
    </source>
</evidence>
<keyword evidence="9" id="KW-0804">Transcription</keyword>
<evidence type="ECO:0000256" key="8">
    <source>
        <dbReference type="ARBA" id="ARBA00023159"/>
    </source>
</evidence>
<dbReference type="GO" id="GO:0043565">
    <property type="term" value="F:sequence-specific DNA binding"/>
    <property type="evidence" value="ECO:0007669"/>
    <property type="project" value="InterPro"/>
</dbReference>
<keyword evidence="2" id="KW-0963">Cytoplasm</keyword>
<feature type="domain" description="Response regulatory" evidence="12">
    <location>
        <begin position="6"/>
        <end position="120"/>
    </location>
</feature>
<dbReference type="Pfam" id="PF00072">
    <property type="entry name" value="Response_reg"/>
    <property type="match status" value="1"/>
</dbReference>
<evidence type="ECO:0000259" key="11">
    <source>
        <dbReference type="PROSITE" id="PS50045"/>
    </source>
</evidence>
<dbReference type="AlphaFoldDB" id="A0A381PLD5"/>
<feature type="region of interest" description="Disordered" evidence="10">
    <location>
        <begin position="463"/>
        <end position="498"/>
    </location>
</feature>
<dbReference type="PROSITE" id="PS50045">
    <property type="entry name" value="SIGMA54_INTERACT_4"/>
    <property type="match status" value="1"/>
</dbReference>
<dbReference type="SUPFAM" id="SSF52172">
    <property type="entry name" value="CheY-like"/>
    <property type="match status" value="1"/>
</dbReference>
<dbReference type="PROSITE" id="PS00676">
    <property type="entry name" value="SIGMA54_INTERACT_2"/>
    <property type="match status" value="1"/>
</dbReference>
<dbReference type="PRINTS" id="PR01590">
    <property type="entry name" value="HTHFIS"/>
</dbReference>
<evidence type="ECO:0000256" key="6">
    <source>
        <dbReference type="ARBA" id="ARBA00023015"/>
    </source>
</evidence>
<dbReference type="InterPro" id="IPR025662">
    <property type="entry name" value="Sigma_54_int_dom_ATP-bd_1"/>
</dbReference>
<dbReference type="Gene3D" id="3.40.50.300">
    <property type="entry name" value="P-loop containing nucleotide triphosphate hydrolases"/>
    <property type="match status" value="1"/>
</dbReference>
<dbReference type="FunFam" id="3.40.50.300:FF:000006">
    <property type="entry name" value="DNA-binding transcriptional regulator NtrC"/>
    <property type="match status" value="1"/>
</dbReference>
<dbReference type="InterPro" id="IPR009057">
    <property type="entry name" value="Homeodomain-like_sf"/>
</dbReference>
<dbReference type="PROSITE" id="PS00688">
    <property type="entry name" value="SIGMA54_INTERACT_3"/>
    <property type="match status" value="1"/>
</dbReference>
<keyword evidence="3" id="KW-0597">Phosphoprotein</keyword>
<accession>A0A381PLD5</accession>
<dbReference type="EMBL" id="UINC01001023">
    <property type="protein sequence ID" value="SUZ67856.1"/>
    <property type="molecule type" value="Genomic_DNA"/>
</dbReference>
<evidence type="ECO:0000256" key="10">
    <source>
        <dbReference type="SAM" id="MobiDB-lite"/>
    </source>
</evidence>
<evidence type="ECO:0008006" key="14">
    <source>
        <dbReference type="Google" id="ProtNLM"/>
    </source>
</evidence>
<organism evidence="13">
    <name type="scientific">marine metagenome</name>
    <dbReference type="NCBI Taxonomy" id="408172"/>
    <lineage>
        <taxon>unclassified sequences</taxon>
        <taxon>metagenomes</taxon>
        <taxon>ecological metagenomes</taxon>
    </lineage>
</organism>
<evidence type="ECO:0000256" key="4">
    <source>
        <dbReference type="ARBA" id="ARBA00022741"/>
    </source>
</evidence>
<dbReference type="PANTHER" id="PTHR32071:SF113">
    <property type="entry name" value="ALGINATE BIOSYNTHESIS TRANSCRIPTIONAL REGULATORY PROTEIN ALGB"/>
    <property type="match status" value="1"/>
</dbReference>
<dbReference type="InterPro" id="IPR058031">
    <property type="entry name" value="AAA_lid_NorR"/>
</dbReference>
<dbReference type="InterPro" id="IPR011006">
    <property type="entry name" value="CheY-like_superfamily"/>
</dbReference>
<dbReference type="FunFam" id="1.10.8.60:FF:000014">
    <property type="entry name" value="DNA-binding transcriptional regulator NtrC"/>
    <property type="match status" value="1"/>
</dbReference>
<dbReference type="Gene3D" id="1.10.10.60">
    <property type="entry name" value="Homeodomain-like"/>
    <property type="match status" value="1"/>
</dbReference>
<keyword evidence="6" id="KW-0805">Transcription regulation</keyword>
<feature type="domain" description="Sigma-54 factor interaction" evidence="11">
    <location>
        <begin position="146"/>
        <end position="375"/>
    </location>
</feature>
<dbReference type="Gene3D" id="1.10.8.60">
    <property type="match status" value="1"/>
</dbReference>
<dbReference type="InterPro" id="IPR002197">
    <property type="entry name" value="HTH_Fis"/>
</dbReference>
<dbReference type="Gene3D" id="3.40.50.2300">
    <property type="match status" value="1"/>
</dbReference>
<name>A0A381PLD5_9ZZZZ</name>
<dbReference type="InterPro" id="IPR025943">
    <property type="entry name" value="Sigma_54_int_dom_ATP-bd_2"/>
</dbReference>
<dbReference type="CDD" id="cd00009">
    <property type="entry name" value="AAA"/>
    <property type="match status" value="1"/>
</dbReference>
<dbReference type="PROSITE" id="PS00675">
    <property type="entry name" value="SIGMA54_INTERACT_1"/>
    <property type="match status" value="1"/>
</dbReference>
<dbReference type="PANTHER" id="PTHR32071">
    <property type="entry name" value="TRANSCRIPTIONAL REGULATORY PROTEIN"/>
    <property type="match status" value="1"/>
</dbReference>
<dbReference type="SMART" id="SM00382">
    <property type="entry name" value="AAA"/>
    <property type="match status" value="1"/>
</dbReference>
<reference evidence="13" key="1">
    <citation type="submission" date="2018-05" db="EMBL/GenBank/DDBJ databases">
        <authorList>
            <person name="Lanie J.A."/>
            <person name="Ng W.-L."/>
            <person name="Kazmierczak K.M."/>
            <person name="Andrzejewski T.M."/>
            <person name="Davidsen T.M."/>
            <person name="Wayne K.J."/>
            <person name="Tettelin H."/>
            <person name="Glass J.I."/>
            <person name="Rusch D."/>
            <person name="Podicherti R."/>
            <person name="Tsui H.-C.T."/>
            <person name="Winkler M.E."/>
        </authorList>
    </citation>
    <scope>NUCLEOTIDE SEQUENCE</scope>
</reference>
<evidence type="ECO:0000256" key="1">
    <source>
        <dbReference type="ARBA" id="ARBA00004496"/>
    </source>
</evidence>
<dbReference type="SUPFAM" id="SSF46689">
    <property type="entry name" value="Homeodomain-like"/>
    <property type="match status" value="1"/>
</dbReference>
<dbReference type="Pfam" id="PF00158">
    <property type="entry name" value="Sigma54_activat"/>
    <property type="match status" value="1"/>
</dbReference>
<comment type="subcellular location">
    <subcellularLocation>
        <location evidence="1">Cytoplasm</location>
    </subcellularLocation>
</comment>
<dbReference type="FunFam" id="3.40.50.2300:FF:000018">
    <property type="entry name" value="DNA-binding transcriptional regulator NtrC"/>
    <property type="match status" value="1"/>
</dbReference>
<sequence length="498" mass="55200">MANEAAILVVDDEAVMQEVLATLLAKEGYKVYLAATGEAGIDLATAESIDAVVLDVMMPGQGGMVTLEKLQKLDNELPVVMLTAYGSVESAKEAIRTGAFDYITKPFKHDEVLKVLRNAVERRRLVVENRTLRQSLQASTHKFSDIVGRSSRIREVFDLIMQAAPSRTTILIEGQSGTGKELIARALHTNSTRAGCPFITVNSGNLPHDLFESNLFGHVKGAFTGALQAKKGLFELADTGTIFFDEISNMPLETQAKLLGVMQEREFMRLGGVETVKVDVRVIAATNIDLKHMVDQGRFREDLYYRLHVIAVELPSLRERREDIPLLVQHFLKKYGDENEKPDLEISRDALDLMTEYAWPGNVRELENVIERAVVLTSGSQIHLDLIPDYVRETQKFQIPSIAVPPEGLSFKDVIAKSEKQLLESALNEAGGVQIRAAKLLRLKPSTLNLMLKRYNIKANRRSGPVKKDLSSDALLPFNAGNESPISSPRVAKANQDE</sequence>
<protein>
    <recommendedName>
        <fullName evidence="14">Fis family transcriptional regulator</fullName>
    </recommendedName>
</protein>
<gene>
    <name evidence="13" type="ORF">METZ01_LOCUS20710</name>
</gene>
<evidence type="ECO:0000256" key="2">
    <source>
        <dbReference type="ARBA" id="ARBA00022490"/>
    </source>
</evidence>
<evidence type="ECO:0000259" key="12">
    <source>
        <dbReference type="PROSITE" id="PS50110"/>
    </source>
</evidence>
<keyword evidence="8" id="KW-0010">Activator</keyword>
<dbReference type="GO" id="GO:0000160">
    <property type="term" value="P:phosphorelay signal transduction system"/>
    <property type="evidence" value="ECO:0007669"/>
    <property type="project" value="InterPro"/>
</dbReference>
<dbReference type="SUPFAM" id="SSF52540">
    <property type="entry name" value="P-loop containing nucleoside triphosphate hydrolases"/>
    <property type="match status" value="1"/>
</dbReference>
<dbReference type="GO" id="GO:0005737">
    <property type="term" value="C:cytoplasm"/>
    <property type="evidence" value="ECO:0007669"/>
    <property type="project" value="UniProtKB-SubCell"/>
</dbReference>
<dbReference type="Pfam" id="PF25601">
    <property type="entry name" value="AAA_lid_14"/>
    <property type="match status" value="1"/>
</dbReference>
<keyword evidence="4" id="KW-0547">Nucleotide-binding</keyword>
<dbReference type="InterPro" id="IPR002078">
    <property type="entry name" value="Sigma_54_int"/>
</dbReference>
<evidence type="ECO:0000256" key="7">
    <source>
        <dbReference type="ARBA" id="ARBA00023125"/>
    </source>
</evidence>
<evidence type="ECO:0000256" key="5">
    <source>
        <dbReference type="ARBA" id="ARBA00022840"/>
    </source>
</evidence>
<dbReference type="InterPro" id="IPR001789">
    <property type="entry name" value="Sig_transdc_resp-reg_receiver"/>
</dbReference>
<evidence type="ECO:0000256" key="3">
    <source>
        <dbReference type="ARBA" id="ARBA00022553"/>
    </source>
</evidence>
<evidence type="ECO:0000313" key="13">
    <source>
        <dbReference type="EMBL" id="SUZ67856.1"/>
    </source>
</evidence>
<dbReference type="GO" id="GO:0006355">
    <property type="term" value="P:regulation of DNA-templated transcription"/>
    <property type="evidence" value="ECO:0007669"/>
    <property type="project" value="InterPro"/>
</dbReference>
<dbReference type="InterPro" id="IPR003593">
    <property type="entry name" value="AAA+_ATPase"/>
</dbReference>
<dbReference type="Pfam" id="PF02954">
    <property type="entry name" value="HTH_8"/>
    <property type="match status" value="1"/>
</dbReference>
<proteinExistence type="predicted"/>
<keyword evidence="7" id="KW-0238">DNA-binding</keyword>
<dbReference type="InterPro" id="IPR027417">
    <property type="entry name" value="P-loop_NTPase"/>
</dbReference>